<reference evidence="3" key="1">
    <citation type="journal article" date="2013" name="Genome Biol. Evol.">
        <title>The genome sequence of Streptomyces lividans 66 reveals a novel tRNA-dependent peptide biosynthetic system within a metal-related genomic island.</title>
        <authorList>
            <person name="Cruz-Morales P."/>
            <person name="Vijgenboom E."/>
            <person name="Iruegas-Bocardo F."/>
            <person name="Girard G."/>
            <person name="Yanez-Guerra L.A."/>
            <person name="Ramos-Aboites H.E."/>
            <person name="Pernodet J.L."/>
            <person name="Anne J."/>
            <person name="van Wezel G.P."/>
            <person name="Barona-Gomez F."/>
        </authorList>
    </citation>
    <scope>NUCLEOTIDE SEQUENCE [LARGE SCALE GENOMIC DNA]</scope>
    <source>
        <strain evidence="3">1326</strain>
    </source>
</reference>
<feature type="domain" description="Hemerythrin-like" evidence="1">
    <location>
        <begin position="12"/>
        <end position="129"/>
    </location>
</feature>
<evidence type="ECO:0000313" key="2">
    <source>
        <dbReference type="EMBL" id="EOY44872.1"/>
    </source>
</evidence>
<organism evidence="2 3">
    <name type="scientific">Streptomyces lividans 1326</name>
    <dbReference type="NCBI Taxonomy" id="1200984"/>
    <lineage>
        <taxon>Bacteria</taxon>
        <taxon>Bacillati</taxon>
        <taxon>Actinomycetota</taxon>
        <taxon>Actinomycetes</taxon>
        <taxon>Kitasatosporales</taxon>
        <taxon>Streptomycetaceae</taxon>
        <taxon>Streptomyces</taxon>
    </lineage>
</organism>
<name>A0A7U9DNN1_STRLI</name>
<dbReference type="Gene3D" id="1.20.120.520">
    <property type="entry name" value="nmb1532 protein domain like"/>
    <property type="match status" value="1"/>
</dbReference>
<proteinExistence type="predicted"/>
<evidence type="ECO:0000259" key="1">
    <source>
        <dbReference type="Pfam" id="PF01814"/>
    </source>
</evidence>
<dbReference type="EMBL" id="CM001889">
    <property type="protein sequence ID" value="EOY44872.1"/>
    <property type="molecule type" value="Genomic_DNA"/>
</dbReference>
<accession>A0A7U9DNN1</accession>
<protein>
    <recommendedName>
        <fullName evidence="1">Hemerythrin-like domain-containing protein</fullName>
    </recommendedName>
</protein>
<dbReference type="Pfam" id="PF01814">
    <property type="entry name" value="Hemerythrin"/>
    <property type="match status" value="1"/>
</dbReference>
<dbReference type="AlphaFoldDB" id="A0A7U9DNN1"/>
<dbReference type="Proteomes" id="UP000014062">
    <property type="component" value="Chromosome"/>
</dbReference>
<evidence type="ECO:0000313" key="3">
    <source>
        <dbReference type="Proteomes" id="UP000014062"/>
    </source>
</evidence>
<dbReference type="RefSeq" id="WP_016325011.1">
    <property type="nucleotide sequence ID" value="NZ_CM001889.1"/>
</dbReference>
<gene>
    <name evidence="2" type="ORF">SLI_0153</name>
</gene>
<sequence>MCEYCGCQSLAAIDGLTREHDAVVDLIGRVRDAHRDGRVTAMAELAREIGAVLAPHTEVEEGGLFPAMALEFPEQIAALEDEHRRIEAVLYEANGPFLNDPTWPRRLIDALGLLREHILKEQDGVFPAALAFLDPEHWEVVEEVRARARRSARGSAARCRDRCRNPRRTGHPLAVRHP</sequence>
<dbReference type="InterPro" id="IPR012312">
    <property type="entry name" value="Hemerythrin-like"/>
</dbReference>